<accession>A0A9D4U473</accession>
<proteinExistence type="predicted"/>
<dbReference type="Proteomes" id="UP000886520">
    <property type="component" value="Chromosome 24"/>
</dbReference>
<gene>
    <name evidence="1" type="ORF">GOP47_0024509</name>
</gene>
<dbReference type="AlphaFoldDB" id="A0A9D4U473"/>
<evidence type="ECO:0000313" key="1">
    <source>
        <dbReference type="EMBL" id="KAI5060089.1"/>
    </source>
</evidence>
<sequence>MWKFLEAFTKHVDDFKRDHDAFSIGFKEDMDEIKVASKAIKSLVAVVHAFVVQQCDELKQKRKVQRLSKKLDKKTKSLHLVERKHVEVAS</sequence>
<comment type="caution">
    <text evidence="1">The sequence shown here is derived from an EMBL/GenBank/DDBJ whole genome shotgun (WGS) entry which is preliminary data.</text>
</comment>
<name>A0A9D4U473_ADICA</name>
<protein>
    <submittedName>
        <fullName evidence="1">Uncharacterized protein</fullName>
    </submittedName>
</protein>
<reference evidence="1" key="1">
    <citation type="submission" date="2021-01" db="EMBL/GenBank/DDBJ databases">
        <title>Adiantum capillus-veneris genome.</title>
        <authorList>
            <person name="Fang Y."/>
            <person name="Liao Q."/>
        </authorList>
    </citation>
    <scope>NUCLEOTIDE SEQUENCE</scope>
    <source>
        <strain evidence="1">H3</strain>
        <tissue evidence="1">Leaf</tissue>
    </source>
</reference>
<evidence type="ECO:0000313" key="2">
    <source>
        <dbReference type="Proteomes" id="UP000886520"/>
    </source>
</evidence>
<dbReference type="EMBL" id="JABFUD020000024">
    <property type="protein sequence ID" value="KAI5060089.1"/>
    <property type="molecule type" value="Genomic_DNA"/>
</dbReference>
<keyword evidence="2" id="KW-1185">Reference proteome</keyword>
<organism evidence="1 2">
    <name type="scientific">Adiantum capillus-veneris</name>
    <name type="common">Maidenhair fern</name>
    <dbReference type="NCBI Taxonomy" id="13818"/>
    <lineage>
        <taxon>Eukaryota</taxon>
        <taxon>Viridiplantae</taxon>
        <taxon>Streptophyta</taxon>
        <taxon>Embryophyta</taxon>
        <taxon>Tracheophyta</taxon>
        <taxon>Polypodiopsida</taxon>
        <taxon>Polypodiidae</taxon>
        <taxon>Polypodiales</taxon>
        <taxon>Pteridineae</taxon>
        <taxon>Pteridaceae</taxon>
        <taxon>Vittarioideae</taxon>
        <taxon>Adiantum</taxon>
    </lineage>
</organism>